<dbReference type="STRING" id="286115.A0A507CWW6"/>
<feature type="transmembrane region" description="Helical" evidence="7">
    <location>
        <begin position="39"/>
        <end position="58"/>
    </location>
</feature>
<dbReference type="AlphaFoldDB" id="A0A507CWW6"/>
<feature type="transmembrane region" description="Helical" evidence="7">
    <location>
        <begin position="189"/>
        <end position="213"/>
    </location>
</feature>
<proteinExistence type="inferred from homology"/>
<dbReference type="InterPro" id="IPR005344">
    <property type="entry name" value="TMEM33/Pom33"/>
</dbReference>
<comment type="similarity">
    <text evidence="2">Belongs to the PER33/POM33 family.</text>
</comment>
<keyword evidence="5 7" id="KW-0472">Membrane</keyword>
<name>A0A507CWW6_9FUNG</name>
<dbReference type="GO" id="GO:0016020">
    <property type="term" value="C:membrane"/>
    <property type="evidence" value="ECO:0007669"/>
    <property type="project" value="UniProtKB-SubCell"/>
</dbReference>
<evidence type="ECO:0000256" key="5">
    <source>
        <dbReference type="ARBA" id="ARBA00023136"/>
    </source>
</evidence>
<evidence type="ECO:0000256" key="4">
    <source>
        <dbReference type="ARBA" id="ARBA00022989"/>
    </source>
</evidence>
<evidence type="ECO:0000313" key="10">
    <source>
        <dbReference type="Proteomes" id="UP000317494"/>
    </source>
</evidence>
<evidence type="ECO:0000256" key="7">
    <source>
        <dbReference type="SAM" id="Phobius"/>
    </source>
</evidence>
<evidence type="ECO:0008006" key="12">
    <source>
        <dbReference type="Google" id="ProtNLM"/>
    </source>
</evidence>
<evidence type="ECO:0000256" key="1">
    <source>
        <dbReference type="ARBA" id="ARBA00004141"/>
    </source>
</evidence>
<dbReference type="EMBL" id="QEAM01000065">
    <property type="protein sequence ID" value="TPX47916.1"/>
    <property type="molecule type" value="Genomic_DNA"/>
</dbReference>
<dbReference type="GO" id="GO:0061024">
    <property type="term" value="P:membrane organization"/>
    <property type="evidence" value="ECO:0007669"/>
    <property type="project" value="TreeGrafter"/>
</dbReference>
<reference evidence="10 11" key="1">
    <citation type="journal article" date="2019" name="Sci. Rep.">
        <title>Comparative genomics of chytrid fungi reveal insights into the obligate biotrophic and pathogenic lifestyle of Synchytrium endobioticum.</title>
        <authorList>
            <person name="van de Vossenberg B.T.L.H."/>
            <person name="Warris S."/>
            <person name="Nguyen H.D.T."/>
            <person name="van Gent-Pelzer M.P.E."/>
            <person name="Joly D.L."/>
            <person name="van de Geest H.C."/>
            <person name="Bonants P.J.M."/>
            <person name="Smith D.S."/>
            <person name="Levesque C.A."/>
            <person name="van der Lee T.A.J."/>
        </authorList>
    </citation>
    <scope>NUCLEOTIDE SEQUENCE [LARGE SCALE GENOMIC DNA]</scope>
    <source>
        <strain evidence="9 11">LEV6574</strain>
        <strain evidence="8 10">MB42</strain>
    </source>
</reference>
<evidence type="ECO:0000313" key="11">
    <source>
        <dbReference type="Proteomes" id="UP000320475"/>
    </source>
</evidence>
<accession>A0A507CWW6</accession>
<evidence type="ECO:0000256" key="3">
    <source>
        <dbReference type="ARBA" id="ARBA00022692"/>
    </source>
</evidence>
<comment type="caution">
    <text evidence="8">The sequence shown here is derived from an EMBL/GenBank/DDBJ whole genome shotgun (WGS) entry which is preliminary data.</text>
</comment>
<feature type="transmembrane region" description="Helical" evidence="7">
    <location>
        <begin position="109"/>
        <end position="129"/>
    </location>
</feature>
<keyword evidence="10" id="KW-1185">Reference proteome</keyword>
<dbReference type="PANTHER" id="PTHR12703:SF4">
    <property type="entry name" value="TRANSMEMBRANE PROTEIN 33"/>
    <property type="match status" value="1"/>
</dbReference>
<dbReference type="Proteomes" id="UP000317494">
    <property type="component" value="Unassembled WGS sequence"/>
</dbReference>
<evidence type="ECO:0000313" key="9">
    <source>
        <dbReference type="EMBL" id="TPX47916.1"/>
    </source>
</evidence>
<dbReference type="PANTHER" id="PTHR12703">
    <property type="entry name" value="TRANSMEMBRANE PROTEIN 33"/>
    <property type="match status" value="1"/>
</dbReference>
<feature type="compositionally biased region" description="Low complexity" evidence="6">
    <location>
        <begin position="8"/>
        <end position="20"/>
    </location>
</feature>
<dbReference type="OrthoDB" id="5581259at2759"/>
<keyword evidence="4 7" id="KW-1133">Transmembrane helix</keyword>
<comment type="subcellular location">
    <subcellularLocation>
        <location evidence="1">Membrane</location>
        <topology evidence="1">Multi-pass membrane protein</topology>
    </subcellularLocation>
</comment>
<dbReference type="GO" id="GO:0005783">
    <property type="term" value="C:endoplasmic reticulum"/>
    <property type="evidence" value="ECO:0007669"/>
    <property type="project" value="TreeGrafter"/>
</dbReference>
<keyword evidence="3 7" id="KW-0812">Transmembrane</keyword>
<evidence type="ECO:0000256" key="6">
    <source>
        <dbReference type="SAM" id="MobiDB-lite"/>
    </source>
</evidence>
<dbReference type="Proteomes" id="UP000320475">
    <property type="component" value="Unassembled WGS sequence"/>
</dbReference>
<gene>
    <name evidence="9" type="ORF">SeLEV6574_g02371</name>
    <name evidence="8" type="ORF">SeMB42_g04626</name>
</gene>
<sequence length="283" mass="31710">MSSQPQLSSTGGRPSSASSQPSAAPLVVRLQRLVLSAQFAWFAGHLITVVQALTYFLIYRMSYEGSRAYSRAYMGTMLSYGIILYKAHGIPHISKNYMQRILLDENTQYLLLALIWLTTSPIWVTLIPYSTFSVFHALTFIRTDIIPTLAPTAASTGTAPLARRLQQHILQFVQTYQGPALSMVAYSEIWVTFPILILYIFTGRASVLLPLMYANFVRFRYFFSPTTKQAFRDVRVRFDAWIEQNSSVPAIVKTLYVQAREAIIKYGNIDIVGTGGPAGAANR</sequence>
<evidence type="ECO:0000313" key="8">
    <source>
        <dbReference type="EMBL" id="TPX43707.1"/>
    </source>
</evidence>
<dbReference type="VEuPathDB" id="FungiDB:SeMB42_g04626"/>
<dbReference type="EMBL" id="QEAN01000192">
    <property type="protein sequence ID" value="TPX43707.1"/>
    <property type="molecule type" value="Genomic_DNA"/>
</dbReference>
<evidence type="ECO:0000256" key="2">
    <source>
        <dbReference type="ARBA" id="ARBA00007322"/>
    </source>
</evidence>
<feature type="region of interest" description="Disordered" evidence="6">
    <location>
        <begin position="1"/>
        <end position="20"/>
    </location>
</feature>
<organism evidence="8 10">
    <name type="scientific">Synchytrium endobioticum</name>
    <dbReference type="NCBI Taxonomy" id="286115"/>
    <lineage>
        <taxon>Eukaryota</taxon>
        <taxon>Fungi</taxon>
        <taxon>Fungi incertae sedis</taxon>
        <taxon>Chytridiomycota</taxon>
        <taxon>Chytridiomycota incertae sedis</taxon>
        <taxon>Chytridiomycetes</taxon>
        <taxon>Synchytriales</taxon>
        <taxon>Synchytriaceae</taxon>
        <taxon>Synchytrium</taxon>
    </lineage>
</organism>
<dbReference type="Pfam" id="PF03661">
    <property type="entry name" value="TMEM33_Pom33"/>
    <property type="match status" value="1"/>
</dbReference>
<feature type="transmembrane region" description="Helical" evidence="7">
    <location>
        <begin position="70"/>
        <end position="88"/>
    </location>
</feature>
<dbReference type="InterPro" id="IPR051645">
    <property type="entry name" value="PER33/POM33_regulator"/>
</dbReference>
<dbReference type="GO" id="GO:0071786">
    <property type="term" value="P:endoplasmic reticulum tubular network organization"/>
    <property type="evidence" value="ECO:0007669"/>
    <property type="project" value="TreeGrafter"/>
</dbReference>
<protein>
    <recommendedName>
        <fullName evidence="12">Tetra-spanning protein 1</fullName>
    </recommendedName>
</protein>